<dbReference type="PANTHER" id="PTHR43071">
    <property type="entry name" value="2-AMINO-4-HYDROXY-6-HYDROXYMETHYLDIHYDROPTERIDINE PYROPHOSPHOKINASE"/>
    <property type="match status" value="1"/>
</dbReference>
<sequence length="166" mass="18263">MSRIFLGLGSNINAEQNLAAGIARLSEHYSLLRVSPWYRSPALGFDGPDFINLVVEIDSNCSLTELAGTLKQLEFDFGRTPDAVKYSSRALDIDILLFDDLAGDFSGLQLPRTDIQQFAFVLRPLLDIFPDGVDPADGTPLAHYWPALADQPLYPVRASQHSIARG</sequence>
<name>A0A9X3AG30_9GAMM</name>
<dbReference type="InterPro" id="IPR000550">
    <property type="entry name" value="Hppk"/>
</dbReference>
<dbReference type="GO" id="GO:0016301">
    <property type="term" value="F:kinase activity"/>
    <property type="evidence" value="ECO:0007669"/>
    <property type="project" value="UniProtKB-KW"/>
</dbReference>
<reference evidence="9" key="2">
    <citation type="submission" date="2022-08" db="EMBL/GenBank/DDBJ databases">
        <authorList>
            <person name="Dong C."/>
        </authorList>
    </citation>
    <scope>NUCLEOTIDE SEQUENCE</scope>
    <source>
        <strain evidence="9">59MF3M-4</strain>
    </source>
</reference>
<keyword evidence="4" id="KW-0547">Nucleotide-binding</keyword>
<keyword evidence="5" id="KW-0418">Kinase</keyword>
<dbReference type="EMBL" id="JAOANI010000012">
    <property type="protein sequence ID" value="MCT7358246.1"/>
    <property type="molecule type" value="Genomic_DNA"/>
</dbReference>
<evidence type="ECO:0000256" key="4">
    <source>
        <dbReference type="ARBA" id="ARBA00022741"/>
    </source>
</evidence>
<dbReference type="Proteomes" id="UP001147830">
    <property type="component" value="Unassembled WGS sequence"/>
</dbReference>
<proteinExistence type="predicted"/>
<dbReference type="GO" id="GO:0005524">
    <property type="term" value="F:ATP binding"/>
    <property type="evidence" value="ECO:0007669"/>
    <property type="project" value="UniProtKB-KW"/>
</dbReference>
<dbReference type="CDD" id="cd00483">
    <property type="entry name" value="HPPK"/>
    <property type="match status" value="1"/>
</dbReference>
<dbReference type="EC" id="2.7.6.3" evidence="2"/>
<comment type="caution">
    <text evidence="9">The sequence shown here is derived from an EMBL/GenBank/DDBJ whole genome shotgun (WGS) entry which is preliminary data.</text>
</comment>
<organism evidence="9 10">
    <name type="scientific">Thalassolituus pacificus</name>
    <dbReference type="NCBI Taxonomy" id="2975440"/>
    <lineage>
        <taxon>Bacteria</taxon>
        <taxon>Pseudomonadati</taxon>
        <taxon>Pseudomonadota</taxon>
        <taxon>Gammaproteobacteria</taxon>
        <taxon>Oceanospirillales</taxon>
        <taxon>Oceanospirillaceae</taxon>
        <taxon>Thalassolituus</taxon>
    </lineage>
</organism>
<protein>
    <recommendedName>
        <fullName evidence="2">2-amino-4-hydroxy-6-hydroxymethyldihydropteridine diphosphokinase</fullName>
        <ecNumber evidence="2">2.7.6.3</ecNumber>
    </recommendedName>
</protein>
<dbReference type="PANTHER" id="PTHR43071:SF2">
    <property type="entry name" value="2-AMINO-4-HYDROXY-6-HYDROXYMETHYLDIHYDROPTERIDINE PYROPHOSPHOKINASE"/>
    <property type="match status" value="1"/>
</dbReference>
<keyword evidence="3 9" id="KW-0808">Transferase</keyword>
<evidence type="ECO:0000256" key="3">
    <source>
        <dbReference type="ARBA" id="ARBA00022679"/>
    </source>
</evidence>
<dbReference type="GO" id="GO:0046656">
    <property type="term" value="P:folic acid biosynthetic process"/>
    <property type="evidence" value="ECO:0007669"/>
    <property type="project" value="UniProtKB-KW"/>
</dbReference>
<evidence type="ECO:0000256" key="2">
    <source>
        <dbReference type="ARBA" id="ARBA00013253"/>
    </source>
</evidence>
<keyword evidence="10" id="KW-1185">Reference proteome</keyword>
<dbReference type="Gene3D" id="3.30.70.560">
    <property type="entry name" value="7,8-Dihydro-6-hydroxymethylpterin-pyrophosphokinase HPPK"/>
    <property type="match status" value="1"/>
</dbReference>
<dbReference type="NCBIfam" id="TIGR01498">
    <property type="entry name" value="folK"/>
    <property type="match status" value="1"/>
</dbReference>
<dbReference type="InterPro" id="IPR035907">
    <property type="entry name" value="Hppk_sf"/>
</dbReference>
<dbReference type="Pfam" id="PF01288">
    <property type="entry name" value="HPPK"/>
    <property type="match status" value="1"/>
</dbReference>
<evidence type="ECO:0000313" key="9">
    <source>
        <dbReference type="EMBL" id="MCT7358246.1"/>
    </source>
</evidence>
<dbReference type="SUPFAM" id="SSF55083">
    <property type="entry name" value="6-hydroxymethyl-7,8-dihydropterin pyrophosphokinase, HPPK"/>
    <property type="match status" value="1"/>
</dbReference>
<evidence type="ECO:0000256" key="7">
    <source>
        <dbReference type="ARBA" id="ARBA00022909"/>
    </source>
</evidence>
<reference evidence="9" key="1">
    <citation type="journal article" date="2022" name="Front. Microbiol.">
        <title>Genome-based taxonomic rearrangement of Oceanobacter-related bacteria including the description of Thalassolituus hydrocarbonoclasticus sp. nov. and Thalassolituus pacificus sp. nov. and emended description of the genus Thalassolituus.</title>
        <authorList>
            <person name="Dong C."/>
            <person name="Wei L."/>
            <person name="Wang J."/>
            <person name="Lai Q."/>
            <person name="Huang Z."/>
            <person name="Shao Z."/>
        </authorList>
    </citation>
    <scope>NUCLEOTIDE SEQUENCE</scope>
    <source>
        <strain evidence="9">59MF3M-4</strain>
    </source>
</reference>
<keyword evidence="6" id="KW-0067">ATP-binding</keyword>
<evidence type="ECO:0000256" key="5">
    <source>
        <dbReference type="ARBA" id="ARBA00022777"/>
    </source>
</evidence>
<dbReference type="GO" id="GO:0003848">
    <property type="term" value="F:2-amino-4-hydroxy-6-hydroxymethyldihydropteridine diphosphokinase activity"/>
    <property type="evidence" value="ECO:0007669"/>
    <property type="project" value="UniProtKB-EC"/>
</dbReference>
<feature type="domain" description="7,8-dihydro-6-hydroxymethylpterin-pyrophosphokinase" evidence="8">
    <location>
        <begin position="5"/>
        <end position="129"/>
    </location>
</feature>
<dbReference type="AlphaFoldDB" id="A0A9X3AG30"/>
<evidence type="ECO:0000259" key="8">
    <source>
        <dbReference type="Pfam" id="PF01288"/>
    </source>
</evidence>
<evidence type="ECO:0000256" key="1">
    <source>
        <dbReference type="ARBA" id="ARBA00005051"/>
    </source>
</evidence>
<keyword evidence="7" id="KW-0289">Folate biosynthesis</keyword>
<accession>A0A9X3AG30</accession>
<comment type="pathway">
    <text evidence="1">Cofactor biosynthesis; tetrahydrofolate biosynthesis; 2-amino-4-hydroxy-6-hydroxymethyl-7,8-dihydropteridine diphosphate from 7,8-dihydroneopterin triphosphate: step 4/4.</text>
</comment>
<evidence type="ECO:0000256" key="6">
    <source>
        <dbReference type="ARBA" id="ARBA00022840"/>
    </source>
</evidence>
<evidence type="ECO:0000313" key="10">
    <source>
        <dbReference type="Proteomes" id="UP001147830"/>
    </source>
</evidence>
<gene>
    <name evidence="9" type="primary">folK</name>
    <name evidence="9" type="ORF">NYR02_04315</name>
</gene>
<dbReference type="RefSeq" id="WP_260975166.1">
    <property type="nucleotide sequence ID" value="NZ_JAOANI010000012.1"/>
</dbReference>